<organism evidence="1">
    <name type="scientific">Arundo donax</name>
    <name type="common">Giant reed</name>
    <name type="synonym">Donax arundinaceus</name>
    <dbReference type="NCBI Taxonomy" id="35708"/>
    <lineage>
        <taxon>Eukaryota</taxon>
        <taxon>Viridiplantae</taxon>
        <taxon>Streptophyta</taxon>
        <taxon>Embryophyta</taxon>
        <taxon>Tracheophyta</taxon>
        <taxon>Spermatophyta</taxon>
        <taxon>Magnoliopsida</taxon>
        <taxon>Liliopsida</taxon>
        <taxon>Poales</taxon>
        <taxon>Poaceae</taxon>
        <taxon>PACMAD clade</taxon>
        <taxon>Arundinoideae</taxon>
        <taxon>Arundineae</taxon>
        <taxon>Arundo</taxon>
    </lineage>
</organism>
<accession>A0A0A9GEU6</accession>
<sequence>MAFLAPPPPSHQFTLRHCSHSFG</sequence>
<reference evidence="1" key="1">
    <citation type="submission" date="2014-09" db="EMBL/GenBank/DDBJ databases">
        <authorList>
            <person name="Magalhaes I.L.F."/>
            <person name="Oliveira U."/>
            <person name="Santos F.R."/>
            <person name="Vidigal T.H.D.A."/>
            <person name="Brescovit A.D."/>
            <person name="Santos A.J."/>
        </authorList>
    </citation>
    <scope>NUCLEOTIDE SEQUENCE</scope>
    <source>
        <tissue evidence="1">Shoot tissue taken approximately 20 cm above the soil surface</tissue>
    </source>
</reference>
<name>A0A0A9GEU6_ARUDO</name>
<dbReference type="EMBL" id="GBRH01174874">
    <property type="protein sequence ID" value="JAE23022.1"/>
    <property type="molecule type" value="Transcribed_RNA"/>
</dbReference>
<reference evidence="1" key="2">
    <citation type="journal article" date="2015" name="Data Brief">
        <title>Shoot transcriptome of the giant reed, Arundo donax.</title>
        <authorList>
            <person name="Barrero R.A."/>
            <person name="Guerrero F.D."/>
            <person name="Moolhuijzen P."/>
            <person name="Goolsby J.A."/>
            <person name="Tidwell J."/>
            <person name="Bellgard S.E."/>
            <person name="Bellgard M.I."/>
        </authorList>
    </citation>
    <scope>NUCLEOTIDE SEQUENCE</scope>
    <source>
        <tissue evidence="1">Shoot tissue taken approximately 20 cm above the soil surface</tissue>
    </source>
</reference>
<proteinExistence type="predicted"/>
<protein>
    <submittedName>
        <fullName evidence="1">Uncharacterized protein</fullName>
    </submittedName>
</protein>
<evidence type="ECO:0000313" key="1">
    <source>
        <dbReference type="EMBL" id="JAE23022.1"/>
    </source>
</evidence>
<dbReference type="AlphaFoldDB" id="A0A0A9GEU6"/>